<keyword evidence="1" id="KW-0812">Transmembrane</keyword>
<accession>Q7Y2L3</accession>
<reference evidence="2 3" key="1">
    <citation type="journal article" date="2003" name="J. Bacteriol.">
        <title>Genome analysis of a novel Shiga toxin 1 (Stx1)-converting phage which is closely related to Stx2-converting phages but not to other Stx1-converting phages.</title>
        <authorList>
            <person name="Sato T."/>
            <person name="Shimizu T."/>
            <person name="Watarai M."/>
            <person name="Kobayashi M."/>
            <person name="Kano S."/>
            <person name="Hamabata T."/>
            <person name="Takeda Y."/>
            <person name="Yamasaki S."/>
        </authorList>
    </citation>
    <scope>NUCLEOTIDE SEQUENCE</scope>
    <source>
        <strain evidence="2">Stx2 phage-II</strain>
    </source>
</reference>
<dbReference type="GeneID" id="2653414"/>
<keyword evidence="3" id="KW-1185">Reference proteome</keyword>
<evidence type="ECO:0000313" key="3">
    <source>
        <dbReference type="Proteomes" id="UP000000983"/>
    </source>
</evidence>
<protein>
    <submittedName>
        <fullName evidence="2">Uncharacterized protein</fullName>
    </submittedName>
</protein>
<dbReference type="KEGG" id="vg:2653414"/>
<dbReference type="EMBL" id="AP005154">
    <property type="protein sequence ID" value="BAC78101.1"/>
    <property type="molecule type" value="Genomic_DNA"/>
</dbReference>
<evidence type="ECO:0000256" key="1">
    <source>
        <dbReference type="SAM" id="Phobius"/>
    </source>
</evidence>
<keyword evidence="1" id="KW-1133">Transmembrane helix</keyword>
<keyword evidence="1" id="KW-0472">Membrane</keyword>
<evidence type="ECO:0000313" key="2">
    <source>
        <dbReference type="EMBL" id="BAC78101.1"/>
    </source>
</evidence>
<sequence length="89" mass="10436">MKCISLAFDFCWFASQIFFLTGFFVNRSVWDFFTRLESYKLFDCTFHAAFICSNAAVARLRLSCVDVSLGKLIHIKLSNITHFLFLDYR</sequence>
<dbReference type="Proteomes" id="UP000000983">
    <property type="component" value="Segment"/>
</dbReference>
<feature type="transmembrane region" description="Helical" evidence="1">
    <location>
        <begin position="6"/>
        <end position="25"/>
    </location>
</feature>
<proteinExistence type="predicted"/>
<organism evidence="2 3">
    <name type="scientific">Escherichia phage Stx2 II</name>
    <dbReference type="NCBI Taxonomy" id="194949"/>
    <lineage>
        <taxon>Viruses</taxon>
        <taxon>Duplodnaviria</taxon>
        <taxon>Heunggongvirae</taxon>
        <taxon>Uroviricota</taxon>
        <taxon>Caudoviricetes</taxon>
        <taxon>Sepvirinae</taxon>
        <taxon>Traversvirus</taxon>
        <taxon>Traversvirus II</taxon>
    </lineage>
</organism>
<dbReference type="RefSeq" id="NP_859364.1">
    <property type="nucleotide sequence ID" value="NC_004914.3"/>
</dbReference>
<name>Q7Y2L3_9CAUD</name>